<evidence type="ECO:0000313" key="1">
    <source>
        <dbReference type="EMBL" id="NBJ91141.1"/>
    </source>
</evidence>
<reference evidence="1" key="1">
    <citation type="submission" date="2018-09" db="EMBL/GenBank/DDBJ databases">
        <title>Murine metabolic-syndrome-specific gut microbial biobank.</title>
        <authorList>
            <person name="Liu C."/>
        </authorList>
    </citation>
    <scope>NUCLEOTIDE SEQUENCE</scope>
    <source>
        <strain evidence="1">D42-62</strain>
    </source>
</reference>
<keyword evidence="2" id="KW-1185">Reference proteome</keyword>
<dbReference type="AlphaFoldDB" id="A0A9X5BC20"/>
<dbReference type="Pfam" id="PF20217">
    <property type="entry name" value="DUF6577"/>
    <property type="match status" value="1"/>
</dbReference>
<dbReference type="RefSeq" id="WP_160558233.1">
    <property type="nucleotide sequence ID" value="NZ_QZDT01000001.1"/>
</dbReference>
<proteinExistence type="predicted"/>
<dbReference type="InterPro" id="IPR046484">
    <property type="entry name" value="DUF6577"/>
</dbReference>
<organism evidence="1 2">
    <name type="scientific">Parablautia muri</name>
    <dbReference type="NCBI Taxonomy" id="2320879"/>
    <lineage>
        <taxon>Bacteria</taxon>
        <taxon>Bacillati</taxon>
        <taxon>Bacillota</taxon>
        <taxon>Clostridia</taxon>
        <taxon>Lachnospirales</taxon>
        <taxon>Lachnospiraceae</taxon>
        <taxon>Parablautia</taxon>
    </lineage>
</organism>
<evidence type="ECO:0000313" key="2">
    <source>
        <dbReference type="Proteomes" id="UP001154420"/>
    </source>
</evidence>
<dbReference type="Proteomes" id="UP001154420">
    <property type="component" value="Unassembled WGS sequence"/>
</dbReference>
<sequence>MINDSGIFLLKNKEPFDRQEIFRVLEEQYKGLSLASYKLKMQCLLESGKIARVGRNLYCIPDNQAPVYDYEYSELAVIIQKLIYERHPFLEYRIFELVQMNEFLYHQIAHNAVFVFVEADLGDFVFETLKEKFPGKILLNPSVKEYHLYWQDDLIIIGKLPTEAPKGKKVEWHTCLEKMLVDMTAEKVIKTTFSEAEYPGVLEQAFQKYIIDESQMFRYAKR</sequence>
<comment type="caution">
    <text evidence="1">The sequence shown here is derived from an EMBL/GenBank/DDBJ whole genome shotgun (WGS) entry which is preliminary data.</text>
</comment>
<accession>A0A9X5BC20</accession>
<protein>
    <submittedName>
        <fullName evidence="1">Uncharacterized protein</fullName>
    </submittedName>
</protein>
<gene>
    <name evidence="1" type="ORF">D5281_00685</name>
</gene>
<dbReference type="OrthoDB" id="9815589at2"/>
<name>A0A9X5BC20_9FIRM</name>
<dbReference type="EMBL" id="QZDT01000001">
    <property type="protein sequence ID" value="NBJ91141.1"/>
    <property type="molecule type" value="Genomic_DNA"/>
</dbReference>